<keyword evidence="3" id="KW-1185">Reference proteome</keyword>
<reference evidence="2 3" key="1">
    <citation type="submission" date="2013-01" db="EMBL/GenBank/DDBJ databases">
        <authorList>
            <person name="Harkins D.M."/>
            <person name="Durkin A.S."/>
            <person name="Brinkac L.M."/>
            <person name="Haft D.H."/>
            <person name="Selengut J.D."/>
            <person name="Sanka R."/>
            <person name="DePew J."/>
            <person name="Purushe J."/>
            <person name="Whelen A.C."/>
            <person name="Vinetz J.M."/>
            <person name="Sutton G.G."/>
            <person name="Nierman W.C."/>
            <person name="Fouts D.E."/>
        </authorList>
    </citation>
    <scope>NUCLEOTIDE SEQUENCE [LARGE SCALE GENOMIC DNA]</scope>
    <source>
        <strain evidence="2 3">2007001578</strain>
    </source>
</reference>
<keyword evidence="1" id="KW-0472">Membrane</keyword>
<name>A0ABN0J1T1_9LEPT</name>
<protein>
    <submittedName>
        <fullName evidence="2">Uncharacterized protein</fullName>
    </submittedName>
</protein>
<keyword evidence="1" id="KW-1133">Transmembrane helix</keyword>
<feature type="transmembrane region" description="Helical" evidence="1">
    <location>
        <begin position="6"/>
        <end position="28"/>
    </location>
</feature>
<evidence type="ECO:0000313" key="2">
    <source>
        <dbReference type="EMBL" id="EMN00853.1"/>
    </source>
</evidence>
<accession>A0ABN0J1T1</accession>
<dbReference type="Proteomes" id="UP000012099">
    <property type="component" value="Unassembled WGS sequence"/>
</dbReference>
<dbReference type="EMBL" id="AHMH02000071">
    <property type="protein sequence ID" value="EMN00853.1"/>
    <property type="molecule type" value="Genomic_DNA"/>
</dbReference>
<gene>
    <name evidence="2" type="ORF">LEP1GSC035_1413</name>
</gene>
<evidence type="ECO:0000256" key="1">
    <source>
        <dbReference type="SAM" id="Phobius"/>
    </source>
</evidence>
<organism evidence="2 3">
    <name type="scientific">Leptospira noguchii str. 2007001578</name>
    <dbReference type="NCBI Taxonomy" id="1049974"/>
    <lineage>
        <taxon>Bacteria</taxon>
        <taxon>Pseudomonadati</taxon>
        <taxon>Spirochaetota</taxon>
        <taxon>Spirochaetia</taxon>
        <taxon>Leptospirales</taxon>
        <taxon>Leptospiraceae</taxon>
        <taxon>Leptospira</taxon>
    </lineage>
</organism>
<evidence type="ECO:0000313" key="3">
    <source>
        <dbReference type="Proteomes" id="UP000012099"/>
    </source>
</evidence>
<proteinExistence type="predicted"/>
<keyword evidence="1" id="KW-0812">Transmembrane</keyword>
<sequence length="58" mass="6897">MEIPLSAAFIFAFLYSKSGISSVVFTFLQSHKYGRLQEKKRSYKTFLRVFKIRFQNLK</sequence>
<comment type="caution">
    <text evidence="2">The sequence shown here is derived from an EMBL/GenBank/DDBJ whole genome shotgun (WGS) entry which is preliminary data.</text>
</comment>